<proteinExistence type="predicted"/>
<dbReference type="EMBL" id="JARPUR010000006">
    <property type="protein sequence ID" value="KAK4873889.1"/>
    <property type="molecule type" value="Genomic_DNA"/>
</dbReference>
<gene>
    <name evidence="6" type="ORF">RN001_013249</name>
</gene>
<keyword evidence="7" id="KW-1185">Reference proteome</keyword>
<dbReference type="PANTHER" id="PTHR45877">
    <property type="entry name" value="E3 UBIQUITIN-PROTEIN LIGASE SIAH2"/>
    <property type="match status" value="1"/>
</dbReference>
<evidence type="ECO:0000256" key="1">
    <source>
        <dbReference type="ARBA" id="ARBA00022723"/>
    </source>
</evidence>
<keyword evidence="3" id="KW-0862">Zinc</keyword>
<organism evidence="6 7">
    <name type="scientific">Aquatica leii</name>
    <dbReference type="NCBI Taxonomy" id="1421715"/>
    <lineage>
        <taxon>Eukaryota</taxon>
        <taxon>Metazoa</taxon>
        <taxon>Ecdysozoa</taxon>
        <taxon>Arthropoda</taxon>
        <taxon>Hexapoda</taxon>
        <taxon>Insecta</taxon>
        <taxon>Pterygota</taxon>
        <taxon>Neoptera</taxon>
        <taxon>Endopterygota</taxon>
        <taxon>Coleoptera</taxon>
        <taxon>Polyphaga</taxon>
        <taxon>Elateriformia</taxon>
        <taxon>Elateroidea</taxon>
        <taxon>Lampyridae</taxon>
        <taxon>Luciolinae</taxon>
        <taxon>Aquatica</taxon>
    </lineage>
</organism>
<dbReference type="GO" id="GO:0043161">
    <property type="term" value="P:proteasome-mediated ubiquitin-dependent protein catabolic process"/>
    <property type="evidence" value="ECO:0007669"/>
    <property type="project" value="TreeGrafter"/>
</dbReference>
<accession>A0AAN7PQD6</accession>
<reference evidence="7" key="1">
    <citation type="submission" date="2023-01" db="EMBL/GenBank/DDBJ databases">
        <title>Key to firefly adult light organ development and bioluminescence: homeobox transcription factors regulate luciferase expression and transportation to peroxisome.</title>
        <authorList>
            <person name="Fu X."/>
        </authorList>
    </citation>
    <scope>NUCLEOTIDE SEQUENCE [LARGE SCALE GENOMIC DNA]</scope>
</reference>
<dbReference type="InterPro" id="IPR013010">
    <property type="entry name" value="Znf_SIAH"/>
</dbReference>
<evidence type="ECO:0000313" key="7">
    <source>
        <dbReference type="Proteomes" id="UP001353858"/>
    </source>
</evidence>
<evidence type="ECO:0000313" key="6">
    <source>
        <dbReference type="EMBL" id="KAK4873889.1"/>
    </source>
</evidence>
<dbReference type="Pfam" id="PF21361">
    <property type="entry name" value="Sina_ZnF"/>
    <property type="match status" value="1"/>
</dbReference>
<dbReference type="InterPro" id="IPR004162">
    <property type="entry name" value="SINA-like_animal"/>
</dbReference>
<comment type="caution">
    <text evidence="6">The sequence shown here is derived from an EMBL/GenBank/DDBJ whole genome shotgun (WGS) entry which is preliminary data.</text>
</comment>
<dbReference type="PANTHER" id="PTHR45877:SF2">
    <property type="entry name" value="E3 UBIQUITIN-PROTEIN LIGASE SINA-RELATED"/>
    <property type="match status" value="1"/>
</dbReference>
<dbReference type="InterPro" id="IPR013083">
    <property type="entry name" value="Znf_RING/FYVE/PHD"/>
</dbReference>
<dbReference type="Proteomes" id="UP001353858">
    <property type="component" value="Unassembled WGS sequence"/>
</dbReference>
<feature type="domain" description="SIAH-type" evidence="5">
    <location>
        <begin position="65"/>
        <end position="123"/>
    </location>
</feature>
<evidence type="ECO:0000256" key="2">
    <source>
        <dbReference type="ARBA" id="ARBA00022771"/>
    </source>
</evidence>
<dbReference type="GO" id="GO:0061630">
    <property type="term" value="F:ubiquitin protein ligase activity"/>
    <property type="evidence" value="ECO:0007669"/>
    <property type="project" value="TreeGrafter"/>
</dbReference>
<dbReference type="PROSITE" id="PS51081">
    <property type="entry name" value="ZF_SIAH"/>
    <property type="match status" value="1"/>
</dbReference>
<evidence type="ECO:0000256" key="3">
    <source>
        <dbReference type="ARBA" id="ARBA00022833"/>
    </source>
</evidence>
<protein>
    <recommendedName>
        <fullName evidence="5">SIAH-type domain-containing protein</fullName>
    </recommendedName>
</protein>
<keyword evidence="1" id="KW-0479">Metal-binding</keyword>
<dbReference type="GO" id="GO:0005737">
    <property type="term" value="C:cytoplasm"/>
    <property type="evidence" value="ECO:0007669"/>
    <property type="project" value="TreeGrafter"/>
</dbReference>
<dbReference type="GO" id="GO:0031624">
    <property type="term" value="F:ubiquitin conjugating enzyme binding"/>
    <property type="evidence" value="ECO:0007669"/>
    <property type="project" value="TreeGrafter"/>
</dbReference>
<evidence type="ECO:0000256" key="4">
    <source>
        <dbReference type="PROSITE-ProRule" id="PRU00455"/>
    </source>
</evidence>
<dbReference type="AlphaFoldDB" id="A0AAN7PQD6"/>
<keyword evidence="2 4" id="KW-0863">Zinc-finger</keyword>
<sequence>MAAKKSPKYILPVDLAEKLICSYCHEYLSRGPIKMQKEKYICGRCTAKGDAEVVLLHIFEILLANSIFPCKYYKEGCKKTIQFNDFQKHESNCSHRKIPCPELNCTQAVLLINLLDHFKEHHLSGIIENDQFTLDLDENNKQNLLKYESDCIIVVKYHYSRATKTLQLSVALVNEKPRTVAKYKLQICNGNDLDTNINLSQKLCHLYNNQRFEKEEFDDININDCLSVLKNPKIVIIKIFLVYSNNSFQSTNTLITDQIDEDAQLDDVMEENAIEILQNLTTNQNNYSVVPCQWKGCKQLGEEQEILEHQNECEFKLYLCPHKCEQRKLYRLNSFVTHFGIHGLYCPNPNKIVIQLYDKNLISSIYKNYFTIVNGSLVELKCIMTVDRYWSISCSSSVNIKVNVYFSHEHCRLTIKQQEITNTKDVTYEKNQISLLDCFVEYPFLNAVLQIETCK</sequence>
<evidence type="ECO:0000259" key="5">
    <source>
        <dbReference type="PROSITE" id="PS51081"/>
    </source>
</evidence>
<dbReference type="Gene3D" id="3.30.40.10">
    <property type="entry name" value="Zinc/RING finger domain, C3HC4 (zinc finger)"/>
    <property type="match status" value="1"/>
</dbReference>
<dbReference type="GO" id="GO:0008270">
    <property type="term" value="F:zinc ion binding"/>
    <property type="evidence" value="ECO:0007669"/>
    <property type="project" value="UniProtKB-KW"/>
</dbReference>
<name>A0AAN7PQD6_9COLE</name>
<dbReference type="SUPFAM" id="SSF49599">
    <property type="entry name" value="TRAF domain-like"/>
    <property type="match status" value="1"/>
</dbReference>